<dbReference type="Pfam" id="PF05462">
    <property type="entry name" value="Dicty_CAR"/>
    <property type="match status" value="1"/>
</dbReference>
<feature type="non-terminal residue" evidence="8">
    <location>
        <position position="356"/>
    </location>
</feature>
<keyword evidence="3 6" id="KW-1133">Transmembrane helix</keyword>
<keyword evidence="8" id="KW-0675">Receptor</keyword>
<feature type="transmembrane region" description="Helical" evidence="6">
    <location>
        <begin position="41"/>
        <end position="63"/>
    </location>
</feature>
<evidence type="ECO:0000313" key="9">
    <source>
        <dbReference type="Proteomes" id="UP000244855"/>
    </source>
</evidence>
<dbReference type="GO" id="GO:0004930">
    <property type="term" value="F:G protein-coupled receptor activity"/>
    <property type="evidence" value="ECO:0007669"/>
    <property type="project" value="TreeGrafter"/>
</dbReference>
<proteinExistence type="predicted"/>
<dbReference type="GO" id="GO:0005886">
    <property type="term" value="C:plasma membrane"/>
    <property type="evidence" value="ECO:0007669"/>
    <property type="project" value="TreeGrafter"/>
</dbReference>
<evidence type="ECO:0000256" key="1">
    <source>
        <dbReference type="ARBA" id="ARBA00004141"/>
    </source>
</evidence>
<sequence>IDTLAIVEKTSAFLSLIGTTLIIVTFLSMKNSRTLSTTLIFYASFSNVLSNVAHVIGTAGITAGQNSALCQVQGFLQQMFEPADVLCSLGMAINVYLAIFHQYDSASLRQLTSRYVILCYGLPFVPAFVILFISSPGRGRVYGNATLWCWISSDWESLRIALFYAPIWVCMFTTTAIYILVGKAVFKKRKMIRNVSYTGSHLNAPDGEPFSRIKPTEVQIWSSNREGGEPYSGSAFSNLPPSRIGRRDQYSVTISSSRPDEERQTRASLPLRATPHTSGHAGLDSVTWSYTKCAALFSASLLITWVPSSTNRMYSLVLGKVNYPLNILSALVIPLQGFWNAIIFFTMSRAVCKAAW</sequence>
<feature type="transmembrane region" description="Helical" evidence="6">
    <location>
        <begin position="289"/>
        <end position="307"/>
    </location>
</feature>
<dbReference type="PRINTS" id="PR02001">
    <property type="entry name" value="GCR1CAMPR"/>
</dbReference>
<keyword evidence="4 6" id="KW-0472">Membrane</keyword>
<keyword evidence="9" id="KW-1185">Reference proteome</keyword>
<feature type="transmembrane region" description="Helical" evidence="6">
    <location>
        <begin position="160"/>
        <end position="181"/>
    </location>
</feature>
<evidence type="ECO:0000256" key="6">
    <source>
        <dbReference type="SAM" id="Phobius"/>
    </source>
</evidence>
<dbReference type="PANTHER" id="PTHR23112:SF0">
    <property type="entry name" value="TRANSMEMBRANE PROTEIN 116"/>
    <property type="match status" value="1"/>
</dbReference>
<protein>
    <submittedName>
        <fullName evidence="8">Family A G protein-coupled receptor-like protein</fullName>
    </submittedName>
</protein>
<evidence type="ECO:0000313" key="8">
    <source>
        <dbReference type="EMBL" id="PVH92039.1"/>
    </source>
</evidence>
<organism evidence="8 9">
    <name type="scientific">Periconia macrospinosa</name>
    <dbReference type="NCBI Taxonomy" id="97972"/>
    <lineage>
        <taxon>Eukaryota</taxon>
        <taxon>Fungi</taxon>
        <taxon>Dikarya</taxon>
        <taxon>Ascomycota</taxon>
        <taxon>Pezizomycotina</taxon>
        <taxon>Dothideomycetes</taxon>
        <taxon>Pleosporomycetidae</taxon>
        <taxon>Pleosporales</taxon>
        <taxon>Massarineae</taxon>
        <taxon>Periconiaceae</taxon>
        <taxon>Periconia</taxon>
    </lineage>
</organism>
<dbReference type="STRING" id="97972.A0A2V1D342"/>
<keyword evidence="2 6" id="KW-0812">Transmembrane</keyword>
<feature type="transmembrane region" description="Helical" evidence="6">
    <location>
        <begin position="115"/>
        <end position="134"/>
    </location>
</feature>
<dbReference type="Proteomes" id="UP000244855">
    <property type="component" value="Unassembled WGS sequence"/>
</dbReference>
<dbReference type="InterPro" id="IPR017981">
    <property type="entry name" value="GPCR_2-like_7TM"/>
</dbReference>
<dbReference type="SUPFAM" id="SSF81321">
    <property type="entry name" value="Family A G protein-coupled receptor-like"/>
    <property type="match status" value="1"/>
</dbReference>
<dbReference type="GO" id="GO:0007166">
    <property type="term" value="P:cell surface receptor signaling pathway"/>
    <property type="evidence" value="ECO:0007669"/>
    <property type="project" value="InterPro"/>
</dbReference>
<feature type="transmembrane region" description="Helical" evidence="6">
    <location>
        <begin position="83"/>
        <end position="103"/>
    </location>
</feature>
<accession>A0A2V1D342</accession>
<dbReference type="AlphaFoldDB" id="A0A2V1D342"/>
<name>A0A2V1D342_9PLEO</name>
<evidence type="ECO:0000256" key="5">
    <source>
        <dbReference type="SAM" id="MobiDB-lite"/>
    </source>
</evidence>
<feature type="domain" description="G-protein coupled receptors family 2 profile 2" evidence="7">
    <location>
        <begin position="4"/>
        <end position="193"/>
    </location>
</feature>
<evidence type="ECO:0000256" key="4">
    <source>
        <dbReference type="ARBA" id="ARBA00023136"/>
    </source>
</evidence>
<dbReference type="PROSITE" id="PS50261">
    <property type="entry name" value="G_PROTEIN_RECEP_F2_4"/>
    <property type="match status" value="1"/>
</dbReference>
<dbReference type="EMBL" id="KZ805735">
    <property type="protein sequence ID" value="PVH92039.1"/>
    <property type="molecule type" value="Genomic_DNA"/>
</dbReference>
<gene>
    <name evidence="8" type="ORF">DM02DRAFT_496464</name>
</gene>
<comment type="subcellular location">
    <subcellularLocation>
        <location evidence="1">Membrane</location>
        <topology evidence="1">Multi-pass membrane protein</topology>
    </subcellularLocation>
</comment>
<evidence type="ECO:0000256" key="2">
    <source>
        <dbReference type="ARBA" id="ARBA00022692"/>
    </source>
</evidence>
<dbReference type="InterPro" id="IPR022343">
    <property type="entry name" value="GCR1-cAMP_receptor"/>
</dbReference>
<feature type="transmembrane region" description="Helical" evidence="6">
    <location>
        <begin position="12"/>
        <end position="29"/>
    </location>
</feature>
<evidence type="ECO:0000256" key="3">
    <source>
        <dbReference type="ARBA" id="ARBA00022989"/>
    </source>
</evidence>
<dbReference type="OrthoDB" id="18453at2759"/>
<dbReference type="PANTHER" id="PTHR23112">
    <property type="entry name" value="G PROTEIN-COUPLED RECEPTOR 157-RELATED"/>
    <property type="match status" value="1"/>
</dbReference>
<evidence type="ECO:0000259" key="7">
    <source>
        <dbReference type="PROSITE" id="PS50261"/>
    </source>
</evidence>
<dbReference type="GO" id="GO:0007189">
    <property type="term" value="P:adenylate cyclase-activating G protein-coupled receptor signaling pathway"/>
    <property type="evidence" value="ECO:0007669"/>
    <property type="project" value="TreeGrafter"/>
</dbReference>
<dbReference type="Gene3D" id="1.20.1070.10">
    <property type="entry name" value="Rhodopsin 7-helix transmembrane proteins"/>
    <property type="match status" value="1"/>
</dbReference>
<reference evidence="8 9" key="1">
    <citation type="journal article" date="2018" name="Sci. Rep.">
        <title>Comparative genomics provides insights into the lifestyle and reveals functional heterogeneity of dark septate endophytic fungi.</title>
        <authorList>
            <person name="Knapp D.G."/>
            <person name="Nemeth J.B."/>
            <person name="Barry K."/>
            <person name="Hainaut M."/>
            <person name="Henrissat B."/>
            <person name="Johnson J."/>
            <person name="Kuo A."/>
            <person name="Lim J.H.P."/>
            <person name="Lipzen A."/>
            <person name="Nolan M."/>
            <person name="Ohm R.A."/>
            <person name="Tamas L."/>
            <person name="Grigoriev I.V."/>
            <person name="Spatafora J.W."/>
            <person name="Nagy L.G."/>
            <person name="Kovacs G.M."/>
        </authorList>
    </citation>
    <scope>NUCLEOTIDE SEQUENCE [LARGE SCALE GENOMIC DNA]</scope>
    <source>
        <strain evidence="8 9">DSE2036</strain>
    </source>
</reference>
<feature type="region of interest" description="Disordered" evidence="5">
    <location>
        <begin position="225"/>
        <end position="275"/>
    </location>
</feature>
<feature type="non-terminal residue" evidence="8">
    <location>
        <position position="1"/>
    </location>
</feature>
<feature type="transmembrane region" description="Helical" evidence="6">
    <location>
        <begin position="327"/>
        <end position="347"/>
    </location>
</feature>